<dbReference type="SUPFAM" id="SSF53955">
    <property type="entry name" value="Lysozyme-like"/>
    <property type="match status" value="1"/>
</dbReference>
<dbReference type="InterPro" id="IPR023346">
    <property type="entry name" value="Lysozyme-like_dom_sf"/>
</dbReference>
<dbReference type="Proteomes" id="UP000516349">
    <property type="component" value="Chromosome"/>
</dbReference>
<dbReference type="PANTHER" id="PTHR37423">
    <property type="entry name" value="SOLUBLE LYTIC MUREIN TRANSGLYCOSYLASE-RELATED"/>
    <property type="match status" value="1"/>
</dbReference>
<accession>A0A7H1NQN0</accession>
<evidence type="ECO:0000259" key="4">
    <source>
        <dbReference type="PROSITE" id="PS51724"/>
    </source>
</evidence>
<dbReference type="AlphaFoldDB" id="A0A7H1NQN0"/>
<sequence length="513" mass="54218">MPLGVPFSPSFKDKNRTVGSLLIRSAERKTRAVVLRGGIALGGLAFLAACADTAPAPSGIPAAQEAANYRARARSYYAPPGPPEDPWGPYIVEASQRFDVPEEWIRAVIQQESGGRLYHNGELVTSGPGAMGLMQLMPPTYDEMRAQYSLGDDPYDPHNNIMAGTAYVRQMYDIYGTPGFLAAYNGGPGRLDDFLTHNRGLPRETRRYVASIGRQIAGIYPKNRSQADLMVSSHESGVPVDGTAYASAAVPGSHIGSRASYSTGSASSVRNAWAQRMNGSQPVQMAAAPEDADDDDASTRRAANSQVAFAPQPASDSSSSGIETPDQVSQAWAQRGFSQVAPVPASAGVYNTNTYQPDSYGDADGTYQAPPIAAPTPYSSLTPVYTPYQTHSRKTAYTARQASTGMHVQHASLHKPAQPSSLTFAAAPHRAAQSGSGIWAIQVGAFSSAQLASKAAGSARSRTGVKAVAQTPAVTAHGGRVYRARLTGLSREQAQKACQTLSHCMVIAPGKNL</sequence>
<dbReference type="PROSITE" id="PS51724">
    <property type="entry name" value="SPOR"/>
    <property type="match status" value="1"/>
</dbReference>
<evidence type="ECO:0000256" key="1">
    <source>
        <dbReference type="ARBA" id="ARBA00007734"/>
    </source>
</evidence>
<dbReference type="CDD" id="cd00254">
    <property type="entry name" value="LT-like"/>
    <property type="match status" value="1"/>
</dbReference>
<dbReference type="Pfam" id="PF01464">
    <property type="entry name" value="SLT"/>
    <property type="match status" value="1"/>
</dbReference>
<feature type="region of interest" description="Disordered" evidence="3">
    <location>
        <begin position="278"/>
        <end position="328"/>
    </location>
</feature>
<comment type="similarity">
    <text evidence="2">Belongs to the virb1 family.</text>
</comment>
<evidence type="ECO:0000256" key="2">
    <source>
        <dbReference type="ARBA" id="ARBA00009387"/>
    </source>
</evidence>
<dbReference type="Gene3D" id="3.30.70.1070">
    <property type="entry name" value="Sporulation related repeat"/>
    <property type="match status" value="1"/>
</dbReference>
<dbReference type="RefSeq" id="WP_203414459.1">
    <property type="nucleotide sequence ID" value="NZ_CP060244.1"/>
</dbReference>
<dbReference type="EMBL" id="CP060244">
    <property type="protein sequence ID" value="QNT78090.1"/>
    <property type="molecule type" value="Genomic_DNA"/>
</dbReference>
<comment type="similarity">
    <text evidence="1">Belongs to the transglycosylase Slt family.</text>
</comment>
<name>A0A7H1NQN0_9PROT</name>
<reference evidence="5 6" key="1">
    <citation type="submission" date="2020-08" db="EMBL/GenBank/DDBJ databases">
        <title>Complete genome sequence of Entomobacter blattae G55GP.</title>
        <authorList>
            <person name="Poehlein A."/>
            <person name="Guzman J."/>
            <person name="Daniel R."/>
            <person name="Vilcinskas A."/>
        </authorList>
    </citation>
    <scope>NUCLEOTIDE SEQUENCE [LARGE SCALE GENOMIC DNA]</scope>
    <source>
        <strain evidence="5 6">G55GP</strain>
    </source>
</reference>
<dbReference type="InterPro" id="IPR007730">
    <property type="entry name" value="SPOR-like_dom"/>
</dbReference>
<evidence type="ECO:0000313" key="5">
    <source>
        <dbReference type="EMBL" id="QNT78090.1"/>
    </source>
</evidence>
<evidence type="ECO:0000313" key="6">
    <source>
        <dbReference type="Proteomes" id="UP000516349"/>
    </source>
</evidence>
<evidence type="ECO:0000256" key="3">
    <source>
        <dbReference type="SAM" id="MobiDB-lite"/>
    </source>
</evidence>
<protein>
    <submittedName>
        <fullName evidence="5">Transglycosylase SLT domain protein</fullName>
    </submittedName>
</protein>
<dbReference type="InterPro" id="IPR008258">
    <property type="entry name" value="Transglycosylase_SLT_dom_1"/>
</dbReference>
<dbReference type="Gene3D" id="1.10.530.10">
    <property type="match status" value="1"/>
</dbReference>
<dbReference type="InterPro" id="IPR036680">
    <property type="entry name" value="SPOR-like_sf"/>
</dbReference>
<gene>
    <name evidence="5" type="ORF">JGUZn3_08580</name>
</gene>
<dbReference type="GO" id="GO:0042834">
    <property type="term" value="F:peptidoglycan binding"/>
    <property type="evidence" value="ECO:0007669"/>
    <property type="project" value="InterPro"/>
</dbReference>
<organism evidence="5 6">
    <name type="scientific">Entomobacter blattae</name>
    <dbReference type="NCBI Taxonomy" id="2762277"/>
    <lineage>
        <taxon>Bacteria</taxon>
        <taxon>Pseudomonadati</taxon>
        <taxon>Pseudomonadota</taxon>
        <taxon>Alphaproteobacteria</taxon>
        <taxon>Acetobacterales</taxon>
        <taxon>Acetobacteraceae</taxon>
        <taxon>Entomobacter</taxon>
    </lineage>
</organism>
<keyword evidence="6" id="KW-1185">Reference proteome</keyword>
<feature type="domain" description="SPOR" evidence="4">
    <location>
        <begin position="433"/>
        <end position="513"/>
    </location>
</feature>
<dbReference type="Pfam" id="PF05036">
    <property type="entry name" value="SPOR"/>
    <property type="match status" value="1"/>
</dbReference>
<dbReference type="PANTHER" id="PTHR37423:SF2">
    <property type="entry name" value="MEMBRANE-BOUND LYTIC MUREIN TRANSGLYCOSYLASE C"/>
    <property type="match status" value="1"/>
</dbReference>
<proteinExistence type="inferred from homology"/>
<dbReference type="KEGG" id="ebla:JGUZn3_08580"/>
<feature type="compositionally biased region" description="Polar residues" evidence="3">
    <location>
        <begin position="314"/>
        <end position="328"/>
    </location>
</feature>